<dbReference type="Proteomes" id="UP000486602">
    <property type="component" value="Unassembled WGS sequence"/>
</dbReference>
<dbReference type="RefSeq" id="WP_163286700.1">
    <property type="nucleotide sequence ID" value="NZ_JAAGVY010000045.1"/>
</dbReference>
<accession>A0A7K3WUR1</accession>
<evidence type="ECO:0000313" key="4">
    <source>
        <dbReference type="Proteomes" id="UP000486602"/>
    </source>
</evidence>
<dbReference type="EMBL" id="JAAGVY010000045">
    <property type="protein sequence ID" value="NEN25244.1"/>
    <property type="molecule type" value="Genomic_DNA"/>
</dbReference>
<feature type="domain" description="Secretion system C-terminal sorting" evidence="2">
    <location>
        <begin position="218"/>
        <end position="289"/>
    </location>
</feature>
<reference evidence="3 4" key="1">
    <citation type="submission" date="2020-02" db="EMBL/GenBank/DDBJ databases">
        <title>Out from the shadows clarifying the taxonomy of the family Cryomorphaceae and related taxa by utilizing the GTDB taxonomic framework.</title>
        <authorList>
            <person name="Bowman J.P."/>
        </authorList>
    </citation>
    <scope>NUCLEOTIDE SEQUENCE [LARGE SCALE GENOMIC DNA]</scope>
    <source>
        <strain evidence="3 4">QSSC 1-22</strain>
    </source>
</reference>
<protein>
    <submittedName>
        <fullName evidence="3">T9SS type A sorting domain-containing protein</fullName>
    </submittedName>
</protein>
<evidence type="ECO:0000256" key="1">
    <source>
        <dbReference type="ARBA" id="ARBA00022729"/>
    </source>
</evidence>
<sequence length="292" mass="32394">MKRLFTLGITIVLIIITKHQTMGQCSVNAGNDITVCVGMDGFEQILGESLVIENGTPPYTYSWSCNFSIGTFNYSASDFLNDTTLANPELIGLVDDSLEFYISVTDFNDNTCSDTLVVFFCQTFMTLEDKQTTIMQGDTAQLYPGVFSNCEPITYQWTPNYNISDPNIPYPAVWPDTTTYYVATAIDSAGCEMIDSSFKVFVNPLNTIELGINSSVKIFPNPMSDFFVVEFSGISIDNLSIELYDAQGRMVRKANVSGDRTEIKRGDLQSGLYIYRLFQGIQSAGQGKLVVE</sequence>
<dbReference type="Pfam" id="PF18962">
    <property type="entry name" value="Por_Secre_tail"/>
    <property type="match status" value="1"/>
</dbReference>
<organism evidence="3 4">
    <name type="scientific">Cryomorpha ignava</name>
    <dbReference type="NCBI Taxonomy" id="101383"/>
    <lineage>
        <taxon>Bacteria</taxon>
        <taxon>Pseudomonadati</taxon>
        <taxon>Bacteroidota</taxon>
        <taxon>Flavobacteriia</taxon>
        <taxon>Flavobacteriales</taxon>
        <taxon>Cryomorphaceae</taxon>
        <taxon>Cryomorpha</taxon>
    </lineage>
</organism>
<keyword evidence="1" id="KW-0732">Signal</keyword>
<dbReference type="NCBIfam" id="TIGR04183">
    <property type="entry name" value="Por_Secre_tail"/>
    <property type="match status" value="1"/>
</dbReference>
<comment type="caution">
    <text evidence="3">The sequence shown here is derived from an EMBL/GenBank/DDBJ whole genome shotgun (WGS) entry which is preliminary data.</text>
</comment>
<gene>
    <name evidence="3" type="ORF">G3O08_17240</name>
</gene>
<evidence type="ECO:0000313" key="3">
    <source>
        <dbReference type="EMBL" id="NEN25244.1"/>
    </source>
</evidence>
<proteinExistence type="predicted"/>
<keyword evidence="4" id="KW-1185">Reference proteome</keyword>
<dbReference type="InterPro" id="IPR026444">
    <property type="entry name" value="Secre_tail"/>
</dbReference>
<dbReference type="AlphaFoldDB" id="A0A7K3WUR1"/>
<evidence type="ECO:0000259" key="2">
    <source>
        <dbReference type="Pfam" id="PF18962"/>
    </source>
</evidence>
<name>A0A7K3WUR1_9FLAO</name>